<evidence type="ECO:0000256" key="3">
    <source>
        <dbReference type="PROSITE-ProRule" id="PRU00023"/>
    </source>
</evidence>
<sequence length="229" mass="25101">MAPTNIWIAASDGNVDYVRELISSGAHTPNDKDPNGYTPLHAATSYGHTDLLRYLLNNGGDISIADNDGDTLLHIVEDLKTAQMLVEEFNADWKAKNEEGQTPLTKLEDEEEFPELIAYFRSLAGSTIVPVSDSAEASTSATPASSLIDTLFCNPNVQLSYENMPDDESTGKPLLSEEQFKEVETIINGENAEEELTKYLTKIVGNSIRGQESPETSTESGREKKQKTL</sequence>
<feature type="repeat" description="ANK" evidence="3">
    <location>
        <begin position="35"/>
        <end position="67"/>
    </location>
</feature>
<dbReference type="SMART" id="SM00248">
    <property type="entry name" value="ANK"/>
    <property type="match status" value="2"/>
</dbReference>
<feature type="region of interest" description="Disordered" evidence="4">
    <location>
        <begin position="205"/>
        <end position="229"/>
    </location>
</feature>
<dbReference type="GeneID" id="43581358"/>
<evidence type="ECO:0000256" key="1">
    <source>
        <dbReference type="ARBA" id="ARBA00022737"/>
    </source>
</evidence>
<proteinExistence type="predicted"/>
<evidence type="ECO:0000313" key="5">
    <source>
        <dbReference type="EMBL" id="VVT49979.1"/>
    </source>
</evidence>
<dbReference type="Gene3D" id="1.25.40.20">
    <property type="entry name" value="Ankyrin repeat-containing domain"/>
    <property type="match status" value="1"/>
</dbReference>
<dbReference type="SUPFAM" id="SSF48403">
    <property type="entry name" value="Ankyrin repeat"/>
    <property type="match status" value="1"/>
</dbReference>
<organism evidence="5 6">
    <name type="scientific">Magnusiomyces paraingens</name>
    <dbReference type="NCBI Taxonomy" id="2606893"/>
    <lineage>
        <taxon>Eukaryota</taxon>
        <taxon>Fungi</taxon>
        <taxon>Dikarya</taxon>
        <taxon>Ascomycota</taxon>
        <taxon>Saccharomycotina</taxon>
        <taxon>Dipodascomycetes</taxon>
        <taxon>Dipodascales</taxon>
        <taxon>Dipodascaceae</taxon>
        <taxon>Magnusiomyces</taxon>
    </lineage>
</organism>
<dbReference type="PROSITE" id="PS50297">
    <property type="entry name" value="ANK_REP_REGION"/>
    <property type="match status" value="1"/>
</dbReference>
<dbReference type="PANTHER" id="PTHR24188">
    <property type="entry name" value="ANKYRIN REPEAT PROTEIN"/>
    <property type="match status" value="1"/>
</dbReference>
<dbReference type="Proteomes" id="UP000398389">
    <property type="component" value="Unassembled WGS sequence"/>
</dbReference>
<name>A0A5E8BEP8_9ASCO</name>
<dbReference type="EMBL" id="CABVLU010000002">
    <property type="protein sequence ID" value="VVT49979.1"/>
    <property type="molecule type" value="Genomic_DNA"/>
</dbReference>
<reference evidence="5 6" key="1">
    <citation type="submission" date="2019-09" db="EMBL/GenBank/DDBJ databases">
        <authorList>
            <person name="Brejova B."/>
        </authorList>
    </citation>
    <scope>NUCLEOTIDE SEQUENCE [LARGE SCALE GENOMIC DNA]</scope>
</reference>
<dbReference type="AlphaFoldDB" id="A0A5E8BEP8"/>
<dbReference type="RefSeq" id="XP_031853149.1">
    <property type="nucleotide sequence ID" value="XM_031997258.1"/>
</dbReference>
<dbReference type="Pfam" id="PF12796">
    <property type="entry name" value="Ank_2"/>
    <property type="match status" value="1"/>
</dbReference>
<dbReference type="InterPro" id="IPR002110">
    <property type="entry name" value="Ankyrin_rpt"/>
</dbReference>
<evidence type="ECO:0000256" key="4">
    <source>
        <dbReference type="SAM" id="MobiDB-lite"/>
    </source>
</evidence>
<evidence type="ECO:0000256" key="2">
    <source>
        <dbReference type="ARBA" id="ARBA00023043"/>
    </source>
</evidence>
<accession>A0A5E8BEP8</accession>
<evidence type="ECO:0000313" key="6">
    <source>
        <dbReference type="Proteomes" id="UP000398389"/>
    </source>
</evidence>
<dbReference type="PANTHER" id="PTHR24188:SF29">
    <property type="entry name" value="GH09064P"/>
    <property type="match status" value="1"/>
</dbReference>
<dbReference type="OrthoDB" id="19174at2759"/>
<protein>
    <submittedName>
        <fullName evidence="5">Uncharacterized protein</fullName>
    </submittedName>
</protein>
<keyword evidence="2 3" id="KW-0040">ANK repeat</keyword>
<dbReference type="InterPro" id="IPR036770">
    <property type="entry name" value="Ankyrin_rpt-contain_sf"/>
</dbReference>
<keyword evidence="6" id="KW-1185">Reference proteome</keyword>
<gene>
    <name evidence="5" type="ORF">SAPINGB_P002540</name>
</gene>
<keyword evidence="1" id="KW-0677">Repeat</keyword>
<feature type="compositionally biased region" description="Polar residues" evidence="4">
    <location>
        <begin position="208"/>
        <end position="219"/>
    </location>
</feature>
<dbReference type="PROSITE" id="PS50088">
    <property type="entry name" value="ANK_REPEAT"/>
    <property type="match status" value="1"/>
</dbReference>